<reference evidence="4 5" key="1">
    <citation type="submission" date="2012-12" db="EMBL/GenBank/DDBJ databases">
        <title>Genome assembly of Fulvivirga imtechensis AK7.</title>
        <authorList>
            <person name="Nupur N."/>
            <person name="Khatri I."/>
            <person name="Kumar R."/>
            <person name="Subramanian S."/>
            <person name="Pinnaka A."/>
        </authorList>
    </citation>
    <scope>NUCLEOTIDE SEQUENCE [LARGE SCALE GENOMIC DNA]</scope>
    <source>
        <strain evidence="4 5">AK7</strain>
    </source>
</reference>
<dbReference type="SUPFAM" id="SSF81296">
    <property type="entry name" value="E set domains"/>
    <property type="match status" value="1"/>
</dbReference>
<dbReference type="Gene3D" id="2.120.10.80">
    <property type="entry name" value="Kelch-type beta propeller"/>
    <property type="match status" value="1"/>
</dbReference>
<dbReference type="InterPro" id="IPR014756">
    <property type="entry name" value="Ig_E-set"/>
</dbReference>
<gene>
    <name evidence="4" type="ORF">C900_04952</name>
</gene>
<dbReference type="InterPro" id="IPR015915">
    <property type="entry name" value="Kelch-typ_b-propeller"/>
</dbReference>
<sequence length="501" mass="56707">MHIRIFGLSCWSSPELTYLFLFTLASLFLVSCEEEEYPDTVVLTEQKLYLSAEVARLSGRVVSSGGSIDDHGFFISESETFNNKQIVSLGNKEGVGRFIGEVNDLKPRTGYFARAFALVKGQTFEGNTVFVKTLTSSILNFSPLFGEGGGELIINGSNFTKETKVFFGGVETEIEDIKFESQIKLKVPPITNDPTPFIKVVVGDTTMTFTTPYEYVVGKWSHESSFVDTNVITEAVSITHQNQFIFGLGKNANEENNPFIWSYNLDMGIWSELAVFDNSETTRAPFSVGNFFGGGGFSLGLTPVFRNSFWQYQNDALQKVGELPFQLRNAIGVKINDQLYVFGGQDISGASRKMYSYDINNNIWQQLTDIPFEADVSYGHFVYKSNIYVVDHFTGDLWEYDYTLRKWSRLIKMPVPVDKNGIYHVVGDKLFFGLFPLKSHLWRLDMETLELRPFNRYPASGGDLTIASFTYGSKIYVLRRKFSSSEEILPMELWSFDPSDF</sequence>
<dbReference type="EMBL" id="AMZN01000072">
    <property type="protein sequence ID" value="ELR69420.1"/>
    <property type="molecule type" value="Genomic_DNA"/>
</dbReference>
<dbReference type="eggNOG" id="COG3055">
    <property type="taxonomic scope" value="Bacteria"/>
</dbReference>
<dbReference type="STRING" id="1237149.C900_04952"/>
<keyword evidence="2" id="KW-0408">Iron</keyword>
<evidence type="ECO:0000313" key="5">
    <source>
        <dbReference type="Proteomes" id="UP000011135"/>
    </source>
</evidence>
<dbReference type="AlphaFoldDB" id="L8JKU9"/>
<protein>
    <submittedName>
        <fullName evidence="4">IPT/TIG domain protein</fullName>
    </submittedName>
</protein>
<evidence type="ECO:0000256" key="2">
    <source>
        <dbReference type="ARBA" id="ARBA00023004"/>
    </source>
</evidence>
<evidence type="ECO:0000313" key="4">
    <source>
        <dbReference type="EMBL" id="ELR69420.1"/>
    </source>
</evidence>
<accession>L8JKU9</accession>
<dbReference type="SUPFAM" id="SSF117281">
    <property type="entry name" value="Kelch motif"/>
    <property type="match status" value="1"/>
</dbReference>
<keyword evidence="5" id="KW-1185">Reference proteome</keyword>
<dbReference type="RefSeq" id="WP_009582106.1">
    <property type="nucleotide sequence ID" value="NZ_AMZN01000072.1"/>
</dbReference>
<dbReference type="Pfam" id="PF01344">
    <property type="entry name" value="Kelch_1"/>
    <property type="match status" value="1"/>
</dbReference>
<name>L8JKU9_9BACT</name>
<dbReference type="OrthoDB" id="103335at2"/>
<dbReference type="Proteomes" id="UP000011135">
    <property type="component" value="Unassembled WGS sequence"/>
</dbReference>
<dbReference type="Pfam" id="PF01833">
    <property type="entry name" value="TIG"/>
    <property type="match status" value="1"/>
</dbReference>
<dbReference type="PROSITE" id="PS51257">
    <property type="entry name" value="PROKAR_LIPOPROTEIN"/>
    <property type="match status" value="1"/>
</dbReference>
<dbReference type="PANTHER" id="PTHR47435:SF4">
    <property type="entry name" value="KELCH REPEAT PROTEIN (AFU_ORTHOLOGUE AFUA_5G12780)"/>
    <property type="match status" value="1"/>
</dbReference>
<dbReference type="InterPro" id="IPR013783">
    <property type="entry name" value="Ig-like_fold"/>
</dbReference>
<organism evidence="4 5">
    <name type="scientific">Fulvivirga imtechensis AK7</name>
    <dbReference type="NCBI Taxonomy" id="1237149"/>
    <lineage>
        <taxon>Bacteria</taxon>
        <taxon>Pseudomonadati</taxon>
        <taxon>Bacteroidota</taxon>
        <taxon>Cytophagia</taxon>
        <taxon>Cytophagales</taxon>
        <taxon>Fulvivirgaceae</taxon>
        <taxon>Fulvivirga</taxon>
    </lineage>
</organism>
<dbReference type="PANTHER" id="PTHR47435">
    <property type="entry name" value="KELCH REPEAT PROTEIN (AFU_ORTHOLOGUE AFUA_5G12780)"/>
    <property type="match status" value="1"/>
</dbReference>
<keyword evidence="1" id="KW-0677">Repeat</keyword>
<evidence type="ECO:0000256" key="1">
    <source>
        <dbReference type="ARBA" id="ARBA00022737"/>
    </source>
</evidence>
<dbReference type="Gene3D" id="2.60.40.10">
    <property type="entry name" value="Immunoglobulins"/>
    <property type="match status" value="1"/>
</dbReference>
<dbReference type="InterPro" id="IPR002909">
    <property type="entry name" value="IPT_dom"/>
</dbReference>
<dbReference type="CDD" id="cd00102">
    <property type="entry name" value="IPT"/>
    <property type="match status" value="1"/>
</dbReference>
<proteinExistence type="predicted"/>
<feature type="domain" description="IPT/TIG" evidence="3">
    <location>
        <begin position="137"/>
        <end position="214"/>
    </location>
</feature>
<evidence type="ECO:0000259" key="3">
    <source>
        <dbReference type="Pfam" id="PF01833"/>
    </source>
</evidence>
<comment type="caution">
    <text evidence="4">The sequence shown here is derived from an EMBL/GenBank/DDBJ whole genome shotgun (WGS) entry which is preliminary data.</text>
</comment>
<dbReference type="InterPro" id="IPR006652">
    <property type="entry name" value="Kelch_1"/>
</dbReference>